<name>A0ABD2X0X7_9HYME</name>
<dbReference type="AlphaFoldDB" id="A0ABD2X0X7"/>
<evidence type="ECO:0000313" key="1">
    <source>
        <dbReference type="EMBL" id="KAL3398630.1"/>
    </source>
</evidence>
<reference evidence="1 2" key="1">
    <citation type="journal article" date="2024" name="bioRxiv">
        <title>A reference genome for Trichogramma kaykai: A tiny desert-dwelling parasitoid wasp with competing sex-ratio distorters.</title>
        <authorList>
            <person name="Culotta J."/>
            <person name="Lindsey A.R."/>
        </authorList>
    </citation>
    <scope>NUCLEOTIDE SEQUENCE [LARGE SCALE GENOMIC DNA]</scope>
    <source>
        <strain evidence="1 2">KSX58</strain>
    </source>
</reference>
<dbReference type="InterPro" id="IPR033551">
    <property type="entry name" value="DRC7/lobo"/>
</dbReference>
<dbReference type="PANTHER" id="PTHR35249:SF2">
    <property type="entry name" value="DYNEIN REGULATORY COMPLEX SUBUNIT 7"/>
    <property type="match status" value="1"/>
</dbReference>
<dbReference type="PANTHER" id="PTHR35249">
    <property type="entry name" value="DYNEIN REGULATORY COMPLEX SUBUNIT 7"/>
    <property type="match status" value="1"/>
</dbReference>
<keyword evidence="2" id="KW-1185">Reference proteome</keyword>
<dbReference type="Proteomes" id="UP001627154">
    <property type="component" value="Unassembled WGS sequence"/>
</dbReference>
<comment type="caution">
    <text evidence="1">The sequence shown here is derived from an EMBL/GenBank/DDBJ whole genome shotgun (WGS) entry which is preliminary data.</text>
</comment>
<dbReference type="EMBL" id="JBJJXI010000059">
    <property type="protein sequence ID" value="KAL3398630.1"/>
    <property type="molecule type" value="Genomic_DNA"/>
</dbReference>
<sequence>MDKISQDDFKNSLEGAESFSTFTDVAEPLGLDDFELSTELESGLSDADKLKRVRRQLGLITLSWPEEKLDDPYLKGLPKQYRRVSDHEKALLWYAENFRQQFCIAYPERKPILLTCANECGVQV</sequence>
<evidence type="ECO:0000313" key="2">
    <source>
        <dbReference type="Proteomes" id="UP001627154"/>
    </source>
</evidence>
<accession>A0ABD2X0X7</accession>
<protein>
    <submittedName>
        <fullName evidence="1">Uncharacterized protein</fullName>
    </submittedName>
</protein>
<organism evidence="1 2">
    <name type="scientific">Trichogramma kaykai</name>
    <dbReference type="NCBI Taxonomy" id="54128"/>
    <lineage>
        <taxon>Eukaryota</taxon>
        <taxon>Metazoa</taxon>
        <taxon>Ecdysozoa</taxon>
        <taxon>Arthropoda</taxon>
        <taxon>Hexapoda</taxon>
        <taxon>Insecta</taxon>
        <taxon>Pterygota</taxon>
        <taxon>Neoptera</taxon>
        <taxon>Endopterygota</taxon>
        <taxon>Hymenoptera</taxon>
        <taxon>Apocrita</taxon>
        <taxon>Proctotrupomorpha</taxon>
        <taxon>Chalcidoidea</taxon>
        <taxon>Trichogrammatidae</taxon>
        <taxon>Trichogramma</taxon>
    </lineage>
</organism>
<gene>
    <name evidence="1" type="ORF">TKK_007765</name>
</gene>
<proteinExistence type="predicted"/>